<feature type="region of interest" description="Disordered" evidence="1">
    <location>
        <begin position="238"/>
        <end position="306"/>
    </location>
</feature>
<dbReference type="Proteomes" id="UP000236333">
    <property type="component" value="Unassembled WGS sequence"/>
</dbReference>
<proteinExistence type="predicted"/>
<dbReference type="EMBL" id="PGGS01000290">
    <property type="protein sequence ID" value="PNH05650.1"/>
    <property type="molecule type" value="Genomic_DNA"/>
</dbReference>
<sequence length="306" mass="31992">MLAADSPPLVALIQNAPVALLAVRPTTPDMVPPVPTDPGEWRSDSTPDPLARAPLPLLRAPLPLFRAPLPLFRAPLPLFRAPLPEFRSALTGPPQVLLAALWRGCWATVPDAMFMCPAEARPYCGPDMFPLSGPPMFATGALFGRLPYRVTLASMESARRRNPTCVRPPTMPLGGPLPGSCALLVPSLAGPLLGPGGTAPVLRSFSRSSIIERCETCFCLQAEGGGADGGGTRWAQRVEAGAGQEKVSGREGGAHEDVVRENGGHEDAAREKAAHVEPDAEEVGPSSGLGPLVSMGSAPPAYSLRA</sequence>
<reference evidence="2 3" key="1">
    <citation type="journal article" date="2017" name="Mol. Biol. Evol.">
        <title>The 4-celled Tetrabaena socialis nuclear genome reveals the essential components for genetic control of cell number at the origin of multicellularity in the volvocine lineage.</title>
        <authorList>
            <person name="Featherston J."/>
            <person name="Arakaki Y."/>
            <person name="Hanschen E.R."/>
            <person name="Ferris P.J."/>
            <person name="Michod R.E."/>
            <person name="Olson B.J.S.C."/>
            <person name="Nozaki H."/>
            <person name="Durand P.M."/>
        </authorList>
    </citation>
    <scope>NUCLEOTIDE SEQUENCE [LARGE SCALE GENOMIC DNA]</scope>
    <source>
        <strain evidence="2 3">NIES-571</strain>
    </source>
</reference>
<accession>A0A2J7ZZF6</accession>
<evidence type="ECO:0000313" key="2">
    <source>
        <dbReference type="EMBL" id="PNH05650.1"/>
    </source>
</evidence>
<feature type="compositionally biased region" description="Basic and acidic residues" evidence="1">
    <location>
        <begin position="247"/>
        <end position="278"/>
    </location>
</feature>
<keyword evidence="3" id="KW-1185">Reference proteome</keyword>
<name>A0A2J7ZZF6_9CHLO</name>
<gene>
    <name evidence="2" type="ORF">TSOC_008079</name>
</gene>
<evidence type="ECO:0000256" key="1">
    <source>
        <dbReference type="SAM" id="MobiDB-lite"/>
    </source>
</evidence>
<protein>
    <submittedName>
        <fullName evidence="2">Uncharacterized protein</fullName>
    </submittedName>
</protein>
<dbReference type="AlphaFoldDB" id="A0A2J7ZZF6"/>
<organism evidence="2 3">
    <name type="scientific">Tetrabaena socialis</name>
    <dbReference type="NCBI Taxonomy" id="47790"/>
    <lineage>
        <taxon>Eukaryota</taxon>
        <taxon>Viridiplantae</taxon>
        <taxon>Chlorophyta</taxon>
        <taxon>core chlorophytes</taxon>
        <taxon>Chlorophyceae</taxon>
        <taxon>CS clade</taxon>
        <taxon>Chlamydomonadales</taxon>
        <taxon>Tetrabaenaceae</taxon>
        <taxon>Tetrabaena</taxon>
    </lineage>
</organism>
<comment type="caution">
    <text evidence="2">The sequence shown here is derived from an EMBL/GenBank/DDBJ whole genome shotgun (WGS) entry which is preliminary data.</text>
</comment>
<evidence type="ECO:0000313" key="3">
    <source>
        <dbReference type="Proteomes" id="UP000236333"/>
    </source>
</evidence>